<dbReference type="PIRSF" id="PIRSF006173">
    <property type="entry name" value="UCP006173"/>
    <property type="match status" value="1"/>
</dbReference>
<accession>A0A369ZG54</accession>
<organism evidence="1 2">
    <name type="scientific">Haemophilus parahaemolyticus</name>
    <dbReference type="NCBI Taxonomy" id="735"/>
    <lineage>
        <taxon>Bacteria</taxon>
        <taxon>Pseudomonadati</taxon>
        <taxon>Pseudomonadota</taxon>
        <taxon>Gammaproteobacteria</taxon>
        <taxon>Pasteurellales</taxon>
        <taxon>Pasteurellaceae</taxon>
        <taxon>Haemophilus</taxon>
    </lineage>
</organism>
<name>A0A369ZG54_HAEPH</name>
<dbReference type="EMBL" id="QEQD01000001">
    <property type="protein sequence ID" value="RDF05795.1"/>
    <property type="molecule type" value="Genomic_DNA"/>
</dbReference>
<dbReference type="AlphaFoldDB" id="A0A369ZG54"/>
<dbReference type="Proteomes" id="UP000253999">
    <property type="component" value="Unassembled WGS sequence"/>
</dbReference>
<dbReference type="PANTHER" id="PTHR37421">
    <property type="entry name" value="UPF0260 PROTEIN YCGN"/>
    <property type="match status" value="1"/>
</dbReference>
<dbReference type="RefSeq" id="WP_111312189.1">
    <property type="nucleotide sequence ID" value="NZ_JAUPSI010000014.1"/>
</dbReference>
<comment type="caution">
    <text evidence="1">The sequence shown here is derived from an EMBL/GenBank/DDBJ whole genome shotgun (WGS) entry which is preliminary data.</text>
</comment>
<reference evidence="1 2" key="1">
    <citation type="submission" date="2018-05" db="EMBL/GenBank/DDBJ databases">
        <title>Draft Genome Sequences for a Diverse set of 7 Haemophilus Species.</title>
        <authorList>
            <person name="Nichols M."/>
            <person name="Topaz N."/>
            <person name="Wang X."/>
            <person name="Wang X."/>
            <person name="Boxrud D."/>
        </authorList>
    </citation>
    <scope>NUCLEOTIDE SEQUENCE [LARGE SCALE GENOMIC DNA]</scope>
    <source>
        <strain evidence="1 2">C2010039593</strain>
    </source>
</reference>
<sequence length="151" mass="17893">MLQKNTEIEPLFWQKKSLLEMNDAEWEALCDGCGKCCYRKYIQGRGKRERLYYTRVACNLLDVNTGRCVHYADRFKREPDCTKLTKKNLPNFGWLPKTCAYRLLYEGKSLFDWHPLISHDPESVKKANILIPEGIHEKEVIDWFEFVIDEV</sequence>
<dbReference type="InterPro" id="IPR008228">
    <property type="entry name" value="UCP006173"/>
</dbReference>
<dbReference type="NCBIfam" id="NF003499">
    <property type="entry name" value="PRK05170.1-2"/>
    <property type="match status" value="1"/>
</dbReference>
<dbReference type="Pfam" id="PF03692">
    <property type="entry name" value="CxxCxxCC"/>
    <property type="match status" value="1"/>
</dbReference>
<dbReference type="PANTHER" id="PTHR37421:SF1">
    <property type="entry name" value="UPF0260 PROTEIN YCGN"/>
    <property type="match status" value="1"/>
</dbReference>
<protein>
    <submittedName>
        <fullName evidence="1">YcgN family cysteine cluster protein</fullName>
    </submittedName>
</protein>
<gene>
    <name evidence="1" type="ORF">DPV98_00525</name>
</gene>
<evidence type="ECO:0000313" key="1">
    <source>
        <dbReference type="EMBL" id="RDF05795.1"/>
    </source>
</evidence>
<proteinExistence type="predicted"/>
<dbReference type="STRING" id="735.B0185_00720"/>
<dbReference type="InterPro" id="IPR005358">
    <property type="entry name" value="Puta_zinc/iron-chelating_dom"/>
</dbReference>
<evidence type="ECO:0000313" key="2">
    <source>
        <dbReference type="Proteomes" id="UP000253999"/>
    </source>
</evidence>